<evidence type="ECO:0000313" key="10">
    <source>
        <dbReference type="EMBL" id="KAK6916982.1"/>
    </source>
</evidence>
<dbReference type="GO" id="GO:0016887">
    <property type="term" value="F:ATP hydrolysis activity"/>
    <property type="evidence" value="ECO:0007669"/>
    <property type="project" value="InterPro"/>
</dbReference>
<dbReference type="Pfam" id="PF00004">
    <property type="entry name" value="AAA"/>
    <property type="match status" value="2"/>
</dbReference>
<dbReference type="Pfam" id="PF09262">
    <property type="entry name" value="PEX-1N"/>
    <property type="match status" value="1"/>
</dbReference>
<dbReference type="GO" id="GO:0016558">
    <property type="term" value="P:protein import into peroxisome matrix"/>
    <property type="evidence" value="ECO:0007669"/>
    <property type="project" value="TreeGrafter"/>
</dbReference>
<evidence type="ECO:0000256" key="2">
    <source>
        <dbReference type="ARBA" id="ARBA00006914"/>
    </source>
</evidence>
<dbReference type="InterPro" id="IPR027417">
    <property type="entry name" value="P-loop_NTPase"/>
</dbReference>
<keyword evidence="3" id="KW-0547">Nucleotide-binding</keyword>
<dbReference type="InterPro" id="IPR015342">
    <property type="entry name" value="PEX1-N_C-lobe"/>
</dbReference>
<dbReference type="AlphaFoldDB" id="A0AAN8YXW8"/>
<sequence length="1042" mass="114451">MEFEVRVVRGIENCFVSLPLPLIQTLQSTSSSAFLPPTLPLELRSSSGKPWVVAWTGSASSSSAIEVSQQFAECIDLPDHAIVQVKALANLREATLVTIEPLTEDDWEVMELRSQHAETAILQQVQIVHEAMKFPLWLHGQNVVRFHVVSTLPNKSVVQLVEGTKVAVAPKRRKKIEHPSSSTGEHLVSKALLRVQDPDRRFVHRTNVKGFQLGVVLTSIVFIHPETARAHSFDSLQPVVMVPKLPVKESVKHNENDLLGLNSNSVLKERKNGISTLKKGCQAVVCVLLSESVAKGHVMLSESLRNQLRCSINRKDIPTLSLSPCQFKRSVKSRDLENGISDGRKSHRMKRMLLKTNSGPNVHIDCSVFSKVVDILFRESLDNEGKESNDDTWKGIKSLLHMWFLVQLDAIASYSGSKINALVLGSESLLHLVVQGFRSETIGDTQESTINLFERREGIEGLPLEILYTLSFDDGENFCAFELDFSQERLELLFEKLNMGDPVSFNSNEENSSYKGLNSVSSLGWMGTAASDAIARLTVLLSPASGTWFRSHDLPLPGHVLIYGPPGSGKTSLATAVAYSLQEHGDLLAHVVFVHCSELALEKPQAIRQALSSNISEALDHAPSLVVFDDLDSIFPSSSDSEGPQISNSSFALAKFLVDIIDEYAEKWSSLCGIAPIAFVASVQSLEKIPQSLTASGRFDYHVHLPAPAAAERMAILKHEVEKRSLRCSDDILLDVASKTIHAATSRLLPSNCVSGDDEQPILVRDDFSQAMHDFLPVAMRDITKTAPDGGRSGWEDVGGLTDIRNAIKEMIELPSKFPNIFAQAPLRLRSNVLLYGPPGCGKTHIVGAAAAACSLRFISVKGPELLNKYIGASEQAVRDIFSKATAAAPCLLFFDEFDSIAPKRGHDNTGVTDRVVNQFLTELDGVEVLTGVFVFAATSRPDLLDAALLRPGRLDRLLFCDFPSPRERLEILTVLSRKLAAVHELLDSEHSNEPGKRPIITDNLLKSVASKARPSVSDAEKQRLYDIYSQFLDSKKSVSGQ</sequence>
<evidence type="ECO:0000259" key="9">
    <source>
        <dbReference type="SMART" id="SM00382"/>
    </source>
</evidence>
<dbReference type="InterPro" id="IPR003960">
    <property type="entry name" value="ATPase_AAA_CS"/>
</dbReference>
<comment type="subcellular location">
    <subcellularLocation>
        <location evidence="1">Membrane</location>
    </subcellularLocation>
</comment>
<dbReference type="SUPFAM" id="SSF52540">
    <property type="entry name" value="P-loop containing nucleoside triphosphate hydrolases"/>
    <property type="match status" value="2"/>
</dbReference>
<feature type="domain" description="AAA+ ATPase" evidence="9">
    <location>
        <begin position="829"/>
        <end position="965"/>
    </location>
</feature>
<evidence type="ECO:0000256" key="8">
    <source>
        <dbReference type="ARBA" id="ARBA00034532"/>
    </source>
</evidence>
<dbReference type="GO" id="GO:0005778">
    <property type="term" value="C:peroxisomal membrane"/>
    <property type="evidence" value="ECO:0007669"/>
    <property type="project" value="TreeGrafter"/>
</dbReference>
<dbReference type="InterPro" id="IPR009010">
    <property type="entry name" value="Asp_de-COase-like_dom_sf"/>
</dbReference>
<reference evidence="10 11" key="1">
    <citation type="submission" date="2023-12" db="EMBL/GenBank/DDBJ databases">
        <title>A high-quality genome assembly for Dillenia turbinata (Dilleniales).</title>
        <authorList>
            <person name="Chanderbali A."/>
        </authorList>
    </citation>
    <scope>NUCLEOTIDE SEQUENCE [LARGE SCALE GENOMIC DNA]</scope>
    <source>
        <strain evidence="10">LSX21</strain>
        <tissue evidence="10">Leaf</tissue>
    </source>
</reference>
<keyword evidence="4" id="KW-0378">Hydrolase</keyword>
<dbReference type="Gene3D" id="3.40.50.300">
    <property type="entry name" value="P-loop containing nucleotide triphosphate hydrolases"/>
    <property type="match status" value="2"/>
</dbReference>
<dbReference type="InterPro" id="IPR003593">
    <property type="entry name" value="AAA+_ATPase"/>
</dbReference>
<protein>
    <recommendedName>
        <fullName evidence="8">Peroxisomal ATPase PEX1</fullName>
    </recommendedName>
    <alternativeName>
        <fullName evidence="7">Peroxin-1</fullName>
    </alternativeName>
</protein>
<dbReference type="GO" id="GO:0005829">
    <property type="term" value="C:cytosol"/>
    <property type="evidence" value="ECO:0007669"/>
    <property type="project" value="TreeGrafter"/>
</dbReference>
<dbReference type="InterPro" id="IPR029067">
    <property type="entry name" value="CDC48_domain_2-like_sf"/>
</dbReference>
<dbReference type="FunFam" id="3.40.50.300:FF:000149">
    <property type="entry name" value="Nuclear valosin-containing protein-like"/>
    <property type="match status" value="1"/>
</dbReference>
<dbReference type="InterPro" id="IPR003959">
    <property type="entry name" value="ATPase_AAA_core"/>
</dbReference>
<evidence type="ECO:0000256" key="7">
    <source>
        <dbReference type="ARBA" id="ARBA00032509"/>
    </source>
</evidence>
<dbReference type="CDD" id="cd19526">
    <property type="entry name" value="RecA-like_PEX1_r2"/>
    <property type="match status" value="1"/>
</dbReference>
<dbReference type="Gene3D" id="3.10.330.10">
    <property type="match status" value="1"/>
</dbReference>
<dbReference type="InterPro" id="IPR050168">
    <property type="entry name" value="AAA_ATPase_domain"/>
</dbReference>
<evidence type="ECO:0000256" key="5">
    <source>
        <dbReference type="ARBA" id="ARBA00022840"/>
    </source>
</evidence>
<dbReference type="PANTHER" id="PTHR23077:SF12">
    <property type="entry name" value="PEROXISOMAL ATPASE PEX1"/>
    <property type="match status" value="1"/>
</dbReference>
<evidence type="ECO:0000256" key="3">
    <source>
        <dbReference type="ARBA" id="ARBA00022741"/>
    </source>
</evidence>
<organism evidence="10 11">
    <name type="scientific">Dillenia turbinata</name>
    <dbReference type="NCBI Taxonomy" id="194707"/>
    <lineage>
        <taxon>Eukaryota</taxon>
        <taxon>Viridiplantae</taxon>
        <taxon>Streptophyta</taxon>
        <taxon>Embryophyta</taxon>
        <taxon>Tracheophyta</taxon>
        <taxon>Spermatophyta</taxon>
        <taxon>Magnoliopsida</taxon>
        <taxon>eudicotyledons</taxon>
        <taxon>Gunneridae</taxon>
        <taxon>Pentapetalae</taxon>
        <taxon>Dilleniales</taxon>
        <taxon>Dilleniaceae</taxon>
        <taxon>Dillenia</taxon>
    </lineage>
</organism>
<accession>A0AAN8YXW8</accession>
<name>A0AAN8YXW8_9MAGN</name>
<feature type="domain" description="AAA+ ATPase" evidence="9">
    <location>
        <begin position="556"/>
        <end position="709"/>
    </location>
</feature>
<keyword evidence="6" id="KW-0472">Membrane</keyword>
<evidence type="ECO:0000256" key="4">
    <source>
        <dbReference type="ARBA" id="ARBA00022801"/>
    </source>
</evidence>
<dbReference type="SUPFAM" id="SSF54585">
    <property type="entry name" value="Cdc48 domain 2-like"/>
    <property type="match status" value="1"/>
</dbReference>
<gene>
    <name evidence="10" type="ORF">RJ641_017733</name>
</gene>
<evidence type="ECO:0000313" key="11">
    <source>
        <dbReference type="Proteomes" id="UP001370490"/>
    </source>
</evidence>
<proteinExistence type="inferred from homology"/>
<keyword evidence="11" id="KW-1185">Reference proteome</keyword>
<comment type="similarity">
    <text evidence="2">Belongs to the AAA ATPase family.</text>
</comment>
<evidence type="ECO:0000256" key="1">
    <source>
        <dbReference type="ARBA" id="ARBA00004370"/>
    </source>
</evidence>
<evidence type="ECO:0000256" key="6">
    <source>
        <dbReference type="ARBA" id="ARBA00023136"/>
    </source>
</evidence>
<dbReference type="Proteomes" id="UP001370490">
    <property type="component" value="Unassembled WGS sequence"/>
</dbReference>
<dbReference type="FunFam" id="3.10.330.10:FF:000006">
    <property type="entry name" value="Peroxisome biogenesis factor 1"/>
    <property type="match status" value="1"/>
</dbReference>
<dbReference type="PROSITE" id="PS00674">
    <property type="entry name" value="AAA"/>
    <property type="match status" value="1"/>
</dbReference>
<keyword evidence="5" id="KW-0067">ATP-binding</keyword>
<feature type="non-terminal residue" evidence="10">
    <location>
        <position position="1042"/>
    </location>
</feature>
<comment type="caution">
    <text evidence="10">The sequence shown here is derived from an EMBL/GenBank/DDBJ whole genome shotgun (WGS) entry which is preliminary data.</text>
</comment>
<dbReference type="SUPFAM" id="SSF50692">
    <property type="entry name" value="ADC-like"/>
    <property type="match status" value="1"/>
</dbReference>
<dbReference type="SMART" id="SM00382">
    <property type="entry name" value="AAA"/>
    <property type="match status" value="2"/>
</dbReference>
<dbReference type="PANTHER" id="PTHR23077">
    <property type="entry name" value="AAA-FAMILY ATPASE"/>
    <property type="match status" value="1"/>
</dbReference>
<dbReference type="GO" id="GO:0005524">
    <property type="term" value="F:ATP binding"/>
    <property type="evidence" value="ECO:0007669"/>
    <property type="project" value="UniProtKB-KW"/>
</dbReference>
<dbReference type="EMBL" id="JBAMMX010000023">
    <property type="protein sequence ID" value="KAK6916982.1"/>
    <property type="molecule type" value="Genomic_DNA"/>
</dbReference>